<dbReference type="AlphaFoldDB" id="A0A952KKZ2"/>
<evidence type="ECO:0000313" key="2">
    <source>
        <dbReference type="EMBL" id="MBW8726144.1"/>
    </source>
</evidence>
<reference evidence="2" key="1">
    <citation type="submission" date="2020-06" db="EMBL/GenBank/DDBJ databases">
        <title>Stable isotope informed genome-resolved metagenomics uncovers potential trophic interactions in rhizosphere soil.</title>
        <authorList>
            <person name="Starr E.P."/>
            <person name="Shi S."/>
            <person name="Blazewicz S.J."/>
            <person name="Koch B.J."/>
            <person name="Probst A.J."/>
            <person name="Hungate B.A."/>
            <person name="Pett-Ridge J."/>
            <person name="Firestone M.K."/>
            <person name="Banfield J.F."/>
        </authorList>
    </citation>
    <scope>NUCLEOTIDE SEQUENCE</scope>
    <source>
        <strain evidence="2">YM_69_17</strain>
    </source>
</reference>
<dbReference type="GO" id="GO:0008757">
    <property type="term" value="F:S-adenosylmethionine-dependent methyltransferase activity"/>
    <property type="evidence" value="ECO:0007669"/>
    <property type="project" value="InterPro"/>
</dbReference>
<feature type="domain" description="Methyltransferase type 11" evidence="1">
    <location>
        <begin position="42"/>
        <end position="129"/>
    </location>
</feature>
<organism evidence="2 3">
    <name type="scientific">Inquilinus limosus</name>
    <dbReference type="NCBI Taxonomy" id="171674"/>
    <lineage>
        <taxon>Bacteria</taxon>
        <taxon>Pseudomonadati</taxon>
        <taxon>Pseudomonadota</taxon>
        <taxon>Alphaproteobacteria</taxon>
        <taxon>Rhodospirillales</taxon>
        <taxon>Rhodospirillaceae</taxon>
        <taxon>Inquilinus</taxon>
    </lineage>
</organism>
<protein>
    <submittedName>
        <fullName evidence="2">Methyltransferase domain-containing protein</fullName>
    </submittedName>
</protein>
<dbReference type="Proteomes" id="UP000700706">
    <property type="component" value="Unassembled WGS sequence"/>
</dbReference>
<dbReference type="Gene3D" id="3.40.50.150">
    <property type="entry name" value="Vaccinia Virus protein VP39"/>
    <property type="match status" value="1"/>
</dbReference>
<evidence type="ECO:0000259" key="1">
    <source>
        <dbReference type="Pfam" id="PF08241"/>
    </source>
</evidence>
<dbReference type="Pfam" id="PF08241">
    <property type="entry name" value="Methyltransf_11"/>
    <property type="match status" value="1"/>
</dbReference>
<evidence type="ECO:0000313" key="3">
    <source>
        <dbReference type="Proteomes" id="UP000700706"/>
    </source>
</evidence>
<dbReference type="GO" id="GO:0032259">
    <property type="term" value="P:methylation"/>
    <property type="evidence" value="ECO:0007669"/>
    <property type="project" value="UniProtKB-KW"/>
</dbReference>
<dbReference type="CDD" id="cd02440">
    <property type="entry name" value="AdoMet_MTases"/>
    <property type="match status" value="1"/>
</dbReference>
<sequence length="254" mass="26530">MSTIKEAQTWSAEGYARNARFVADLGQPVLELLAPRPGERILDLGCGDGALTVKLVAAGATVVGADASAELVAAARALGLDARIADGQALAFDAEFDAVFSNAALHWMRQPDAVIAGVRRALKPGGRFVGEFGGHGNVAAIVTALVAALNAHGLDGAARVPWFFPTPAEYAAKLEAQGFRVDSIALVPRPTPLPTGMRGWLDTFANPLLDGIDTAARGPILDEVQALLAPSLRDQAGNWTADYVRLRFAATLAP</sequence>
<dbReference type="InterPro" id="IPR013216">
    <property type="entry name" value="Methyltransf_11"/>
</dbReference>
<dbReference type="InterPro" id="IPR029063">
    <property type="entry name" value="SAM-dependent_MTases_sf"/>
</dbReference>
<dbReference type="PANTHER" id="PTHR43861:SF1">
    <property type="entry name" value="TRANS-ACONITATE 2-METHYLTRANSFERASE"/>
    <property type="match status" value="1"/>
</dbReference>
<comment type="caution">
    <text evidence="2">The sequence shown here is derived from an EMBL/GenBank/DDBJ whole genome shotgun (WGS) entry which is preliminary data.</text>
</comment>
<dbReference type="EMBL" id="JAEKLZ010000200">
    <property type="protein sequence ID" value="MBW8726144.1"/>
    <property type="molecule type" value="Genomic_DNA"/>
</dbReference>
<keyword evidence="2" id="KW-0808">Transferase</keyword>
<dbReference type="PANTHER" id="PTHR43861">
    <property type="entry name" value="TRANS-ACONITATE 2-METHYLTRANSFERASE-RELATED"/>
    <property type="match status" value="1"/>
</dbReference>
<gene>
    <name evidence="2" type="ORF">JF625_13435</name>
</gene>
<dbReference type="SUPFAM" id="SSF53335">
    <property type="entry name" value="S-adenosyl-L-methionine-dependent methyltransferases"/>
    <property type="match status" value="1"/>
</dbReference>
<keyword evidence="2" id="KW-0489">Methyltransferase</keyword>
<accession>A0A952KKZ2</accession>
<proteinExistence type="predicted"/>
<name>A0A952KKZ2_9PROT</name>